<dbReference type="Proteomes" id="UP000002630">
    <property type="component" value="Linkage Group LG26"/>
</dbReference>
<dbReference type="SUPFAM" id="SSF50978">
    <property type="entry name" value="WD40 repeat-like"/>
    <property type="match status" value="1"/>
</dbReference>
<dbReference type="PANTHER" id="PTHR14091:SF0">
    <property type="entry name" value="PERIODIC TRYPTOPHAN PROTEIN 1 HOMOLOG"/>
    <property type="match status" value="1"/>
</dbReference>
<dbReference type="EMBL" id="FN648927">
    <property type="protein sequence ID" value="CBN75130.1"/>
    <property type="molecule type" value="Genomic_DNA"/>
</dbReference>
<feature type="repeat" description="WD" evidence="4">
    <location>
        <begin position="283"/>
        <end position="325"/>
    </location>
</feature>
<dbReference type="eggNOG" id="KOG0270">
    <property type="taxonomic scope" value="Eukaryota"/>
</dbReference>
<dbReference type="GO" id="GO:0005634">
    <property type="term" value="C:nucleus"/>
    <property type="evidence" value="ECO:0007669"/>
    <property type="project" value="TreeGrafter"/>
</dbReference>
<evidence type="ECO:0000256" key="2">
    <source>
        <dbReference type="ARBA" id="ARBA00022574"/>
    </source>
</evidence>
<dbReference type="PANTHER" id="PTHR14091">
    <property type="entry name" value="PERIODIC TRYPTOPHAN PROTEIN 1"/>
    <property type="match status" value="1"/>
</dbReference>
<keyword evidence="1" id="KW-0597">Phosphoprotein</keyword>
<dbReference type="InterPro" id="IPR001680">
    <property type="entry name" value="WD40_rpt"/>
</dbReference>
<evidence type="ECO:0000256" key="1">
    <source>
        <dbReference type="ARBA" id="ARBA00022553"/>
    </source>
</evidence>
<dbReference type="PROSITE" id="PS50294">
    <property type="entry name" value="WD_REPEATS_REGION"/>
    <property type="match status" value="2"/>
</dbReference>
<gene>
    <name evidence="6" type="ORF">Esi_0070_0068</name>
</gene>
<feature type="repeat" description="WD" evidence="4">
    <location>
        <begin position="154"/>
        <end position="196"/>
    </location>
</feature>
<name>D8LS73_ECTSI</name>
<dbReference type="SMART" id="SM00320">
    <property type="entry name" value="WD40"/>
    <property type="match status" value="5"/>
</dbReference>
<dbReference type="PROSITE" id="PS00678">
    <property type="entry name" value="WD_REPEATS_1"/>
    <property type="match status" value="2"/>
</dbReference>
<dbReference type="PROSITE" id="PS50082">
    <property type="entry name" value="WD_REPEATS_2"/>
    <property type="match status" value="2"/>
</dbReference>
<feature type="region of interest" description="Disordered" evidence="5">
    <location>
        <begin position="132"/>
        <end position="154"/>
    </location>
</feature>
<feature type="compositionally biased region" description="Basic residues" evidence="5">
    <location>
        <begin position="450"/>
        <end position="461"/>
    </location>
</feature>
<dbReference type="AlphaFoldDB" id="D8LS73"/>
<dbReference type="Pfam" id="PF00400">
    <property type="entry name" value="WD40"/>
    <property type="match status" value="3"/>
</dbReference>
<accession>D8LS73</accession>
<evidence type="ECO:0000256" key="3">
    <source>
        <dbReference type="ARBA" id="ARBA00022737"/>
    </source>
</evidence>
<dbReference type="STRING" id="2880.D8LS73"/>
<dbReference type="Gene3D" id="2.130.10.10">
    <property type="entry name" value="YVTN repeat-like/Quinoprotein amine dehydrogenase"/>
    <property type="match status" value="1"/>
</dbReference>
<sequence length="461" mass="48055">MGVSLLEEPSTGQVFAYESEGEDSDTEDNIIKPGDHVLLTASTEEDEHSALEVQVYSEETGNLYVHHDIALPSLPLCLAWMDMPPRTAAMSRVSGSADEGHTVGSYCAVGTFEPGIEIWNLDVLDPLEPTATLGGFKEKDKKPGKKPRKRQTIPGSHTDAVLALSWNREHRHVLASGSGDNTVKVWDVTTQQCSATLTHHSDKVQGVAWHPVEATVMATVGYDRVLALLDARAPTKVTRHTIQADPECLLWNPHNPAQILTGSEDGVVCCRDVRRPESPVYSFTAHEKGVSAVSFTPLVPGMLATCSEDKTVKVWDVDAEVPLQVASKAMAVGRLFSLQYDASTAFLLATAGSKGHVALWHSDEDEAISARFSGRVVSEGAAGSGSPAAASPAAGAAPTAAPAEGGALGGFLAGAGAGELQEGLGEPGAAGIGGGGGGAAGGAEGAGDAKKKKKKKKSKKK</sequence>
<dbReference type="InterPro" id="IPR044285">
    <property type="entry name" value="PWP1"/>
</dbReference>
<dbReference type="InterPro" id="IPR020472">
    <property type="entry name" value="WD40_PAC1"/>
</dbReference>
<dbReference type="FunCoup" id="D8LS73">
    <property type="interactions" value="478"/>
</dbReference>
<evidence type="ECO:0000313" key="7">
    <source>
        <dbReference type="Proteomes" id="UP000002630"/>
    </source>
</evidence>
<feature type="region of interest" description="Disordered" evidence="5">
    <location>
        <begin position="381"/>
        <end position="400"/>
    </location>
</feature>
<keyword evidence="2 4" id="KW-0853">WD repeat</keyword>
<dbReference type="OMA" id="CFVPRGV"/>
<dbReference type="PRINTS" id="PR00320">
    <property type="entry name" value="GPROTEINBRPT"/>
</dbReference>
<evidence type="ECO:0000313" key="6">
    <source>
        <dbReference type="EMBL" id="CBN75130.1"/>
    </source>
</evidence>
<keyword evidence="7" id="KW-1185">Reference proteome</keyword>
<reference evidence="6 7" key="1">
    <citation type="journal article" date="2010" name="Nature">
        <title>The Ectocarpus genome and the independent evolution of multicellularity in brown algae.</title>
        <authorList>
            <person name="Cock J.M."/>
            <person name="Sterck L."/>
            <person name="Rouze P."/>
            <person name="Scornet D."/>
            <person name="Allen A.E."/>
            <person name="Amoutzias G."/>
            <person name="Anthouard V."/>
            <person name="Artiguenave F."/>
            <person name="Aury J.M."/>
            <person name="Badger J.H."/>
            <person name="Beszteri B."/>
            <person name="Billiau K."/>
            <person name="Bonnet E."/>
            <person name="Bothwell J.H."/>
            <person name="Bowler C."/>
            <person name="Boyen C."/>
            <person name="Brownlee C."/>
            <person name="Carrano C.J."/>
            <person name="Charrier B."/>
            <person name="Cho G.Y."/>
            <person name="Coelho S.M."/>
            <person name="Collen J."/>
            <person name="Corre E."/>
            <person name="Da Silva C."/>
            <person name="Delage L."/>
            <person name="Delaroque N."/>
            <person name="Dittami S.M."/>
            <person name="Doulbeau S."/>
            <person name="Elias M."/>
            <person name="Farnham G."/>
            <person name="Gachon C.M."/>
            <person name="Gschloessl B."/>
            <person name="Heesch S."/>
            <person name="Jabbari K."/>
            <person name="Jubin C."/>
            <person name="Kawai H."/>
            <person name="Kimura K."/>
            <person name="Kloareg B."/>
            <person name="Kupper F.C."/>
            <person name="Lang D."/>
            <person name="Le Bail A."/>
            <person name="Leblanc C."/>
            <person name="Lerouge P."/>
            <person name="Lohr M."/>
            <person name="Lopez P.J."/>
            <person name="Martens C."/>
            <person name="Maumus F."/>
            <person name="Michel G."/>
            <person name="Miranda-Saavedra D."/>
            <person name="Morales J."/>
            <person name="Moreau H."/>
            <person name="Motomura T."/>
            <person name="Nagasato C."/>
            <person name="Napoli C.A."/>
            <person name="Nelson D.R."/>
            <person name="Nyvall-Collen P."/>
            <person name="Peters A.F."/>
            <person name="Pommier C."/>
            <person name="Potin P."/>
            <person name="Poulain J."/>
            <person name="Quesneville H."/>
            <person name="Read B."/>
            <person name="Rensing S.A."/>
            <person name="Ritter A."/>
            <person name="Rousvoal S."/>
            <person name="Samanta M."/>
            <person name="Samson G."/>
            <person name="Schroeder D.C."/>
            <person name="Segurens B."/>
            <person name="Strittmatter M."/>
            <person name="Tonon T."/>
            <person name="Tregear J.W."/>
            <person name="Valentin K."/>
            <person name="von Dassow P."/>
            <person name="Yamagishi T."/>
            <person name="Van de Peer Y."/>
            <person name="Wincker P."/>
        </authorList>
    </citation>
    <scope>NUCLEOTIDE SEQUENCE [LARGE SCALE GENOMIC DNA]</scope>
    <source>
        <strain evidence="7">Ec32 / CCAP1310/4</strain>
    </source>
</reference>
<organism evidence="6 7">
    <name type="scientific">Ectocarpus siliculosus</name>
    <name type="common">Brown alga</name>
    <name type="synonym">Conferva siliculosa</name>
    <dbReference type="NCBI Taxonomy" id="2880"/>
    <lineage>
        <taxon>Eukaryota</taxon>
        <taxon>Sar</taxon>
        <taxon>Stramenopiles</taxon>
        <taxon>Ochrophyta</taxon>
        <taxon>PX clade</taxon>
        <taxon>Phaeophyceae</taxon>
        <taxon>Ectocarpales</taxon>
        <taxon>Ectocarpaceae</taxon>
        <taxon>Ectocarpus</taxon>
    </lineage>
</organism>
<feature type="compositionally biased region" description="Basic residues" evidence="5">
    <location>
        <begin position="142"/>
        <end position="151"/>
    </location>
</feature>
<evidence type="ECO:0000256" key="4">
    <source>
        <dbReference type="PROSITE-ProRule" id="PRU00221"/>
    </source>
</evidence>
<dbReference type="InParanoid" id="D8LS73"/>
<dbReference type="InterPro" id="IPR015943">
    <property type="entry name" value="WD40/YVTN_repeat-like_dom_sf"/>
</dbReference>
<protein>
    <submittedName>
        <fullName evidence="6">Uncharacterized protein</fullName>
    </submittedName>
</protein>
<dbReference type="GO" id="GO:0006364">
    <property type="term" value="P:rRNA processing"/>
    <property type="evidence" value="ECO:0007669"/>
    <property type="project" value="InterPro"/>
</dbReference>
<keyword evidence="3" id="KW-0677">Repeat</keyword>
<dbReference type="InterPro" id="IPR036322">
    <property type="entry name" value="WD40_repeat_dom_sf"/>
</dbReference>
<dbReference type="EMBL" id="FN649751">
    <property type="protein sequence ID" value="CBN75130.1"/>
    <property type="molecule type" value="Genomic_DNA"/>
</dbReference>
<feature type="compositionally biased region" description="Gly residues" evidence="5">
    <location>
        <begin position="425"/>
        <end position="445"/>
    </location>
</feature>
<evidence type="ECO:0000256" key="5">
    <source>
        <dbReference type="SAM" id="MobiDB-lite"/>
    </source>
</evidence>
<proteinExistence type="predicted"/>
<dbReference type="OrthoDB" id="270624at2759"/>
<dbReference type="InterPro" id="IPR019775">
    <property type="entry name" value="WD40_repeat_CS"/>
</dbReference>
<feature type="region of interest" description="Disordered" evidence="5">
    <location>
        <begin position="423"/>
        <end position="461"/>
    </location>
</feature>